<reference evidence="1" key="2">
    <citation type="submission" date="2022-06" db="UniProtKB">
        <authorList>
            <consortium name="EnsemblMetazoa"/>
        </authorList>
    </citation>
    <scope>IDENTIFICATION</scope>
    <source>
        <strain evidence="1">PS312</strain>
    </source>
</reference>
<gene>
    <name evidence="1" type="primary">WBGene00277658</name>
</gene>
<evidence type="ECO:0000313" key="1">
    <source>
        <dbReference type="EnsemblMetazoa" id="PPA39289.1"/>
    </source>
</evidence>
<dbReference type="AlphaFoldDB" id="A0A2A6BDX6"/>
<dbReference type="Proteomes" id="UP000005239">
    <property type="component" value="Unassembled WGS sequence"/>
</dbReference>
<proteinExistence type="predicted"/>
<accession>A0A2A6BDX6</accession>
<accession>A0A8R1UXD3</accession>
<keyword evidence="2" id="KW-1185">Reference proteome</keyword>
<sequence>MKEDNDHNKKEWSPRFFPFLLIPFLRCGDDCWEETSALALGPRSFMSNMHVGKMTTTLNKEGTSHADQGV</sequence>
<reference evidence="2" key="1">
    <citation type="journal article" date="2008" name="Nat. Genet.">
        <title>The Pristionchus pacificus genome provides a unique perspective on nematode lifestyle and parasitism.</title>
        <authorList>
            <person name="Dieterich C."/>
            <person name="Clifton S.W."/>
            <person name="Schuster L.N."/>
            <person name="Chinwalla A."/>
            <person name="Delehaunty K."/>
            <person name="Dinkelacker I."/>
            <person name="Fulton L."/>
            <person name="Fulton R."/>
            <person name="Godfrey J."/>
            <person name="Minx P."/>
            <person name="Mitreva M."/>
            <person name="Roeseler W."/>
            <person name="Tian H."/>
            <person name="Witte H."/>
            <person name="Yang S.P."/>
            <person name="Wilson R.K."/>
            <person name="Sommer R.J."/>
        </authorList>
    </citation>
    <scope>NUCLEOTIDE SEQUENCE [LARGE SCALE GENOMIC DNA]</scope>
    <source>
        <strain evidence="2">PS312</strain>
    </source>
</reference>
<protein>
    <submittedName>
        <fullName evidence="1">Uncharacterized protein</fullName>
    </submittedName>
</protein>
<name>A0A2A6BDX6_PRIPA</name>
<organism evidence="1 2">
    <name type="scientific">Pristionchus pacificus</name>
    <name type="common">Parasitic nematode worm</name>
    <dbReference type="NCBI Taxonomy" id="54126"/>
    <lineage>
        <taxon>Eukaryota</taxon>
        <taxon>Metazoa</taxon>
        <taxon>Ecdysozoa</taxon>
        <taxon>Nematoda</taxon>
        <taxon>Chromadorea</taxon>
        <taxon>Rhabditida</taxon>
        <taxon>Rhabditina</taxon>
        <taxon>Diplogasteromorpha</taxon>
        <taxon>Diplogasteroidea</taxon>
        <taxon>Neodiplogasteridae</taxon>
        <taxon>Pristionchus</taxon>
    </lineage>
</organism>
<evidence type="ECO:0000313" key="2">
    <source>
        <dbReference type="Proteomes" id="UP000005239"/>
    </source>
</evidence>
<dbReference type="EnsemblMetazoa" id="PPA39289.1">
    <property type="protein sequence ID" value="PPA39289.1"/>
    <property type="gene ID" value="WBGene00277658"/>
</dbReference>